<keyword evidence="2" id="KW-1185">Reference proteome</keyword>
<evidence type="ECO:0000313" key="2">
    <source>
        <dbReference type="Proteomes" id="UP001082899"/>
    </source>
</evidence>
<dbReference type="RefSeq" id="WP_267849698.1">
    <property type="nucleotide sequence ID" value="NZ_JAPMXC010000012.1"/>
</dbReference>
<proteinExistence type="predicted"/>
<dbReference type="EMBL" id="JAPMXC010000012">
    <property type="protein sequence ID" value="MCY0389769.1"/>
    <property type="molecule type" value="Genomic_DNA"/>
</dbReference>
<accession>A0ABT3ZT91</accession>
<protein>
    <submittedName>
        <fullName evidence="1">Uncharacterized protein</fullName>
    </submittedName>
</protein>
<gene>
    <name evidence="1" type="ORF">OVY01_21745</name>
</gene>
<name>A0ABT3ZT91_9BURK</name>
<sequence length="183" mass="20015">MPEFPPAPRVDTIASARLAHPPASAPSGLTRHALERFGTRTSSAERELVDLLGIGAADIDNTRALRALQDLVRAARRDAQLAPAAVLSAELKHAFETALAQQAPRWQHHDRALLRDILDRALHRPLAELDADLQDRLTRDASIASQHMLLIQHHLAIFQQASTAAAGLFAGLNDAHRTLIQRL</sequence>
<comment type="caution">
    <text evidence="1">The sequence shown here is derived from an EMBL/GenBank/DDBJ whole genome shotgun (WGS) entry which is preliminary data.</text>
</comment>
<reference evidence="1" key="1">
    <citation type="submission" date="2022-11" db="EMBL/GenBank/DDBJ databases">
        <title>Robbsia betulipollinis sp. nov., isolated from pollen of birch (Betula pendula).</title>
        <authorList>
            <person name="Shi H."/>
            <person name="Ambika Manirajan B."/>
            <person name="Ratering S."/>
            <person name="Geissler-Plaum R."/>
            <person name="Schnell S."/>
        </authorList>
    </citation>
    <scope>NUCLEOTIDE SEQUENCE</scope>
    <source>
        <strain evidence="1">Bb-Pol-6</strain>
    </source>
</reference>
<dbReference type="Proteomes" id="UP001082899">
    <property type="component" value="Unassembled WGS sequence"/>
</dbReference>
<evidence type="ECO:0000313" key="1">
    <source>
        <dbReference type="EMBL" id="MCY0389769.1"/>
    </source>
</evidence>
<organism evidence="1 2">
    <name type="scientific">Robbsia betulipollinis</name>
    <dbReference type="NCBI Taxonomy" id="2981849"/>
    <lineage>
        <taxon>Bacteria</taxon>
        <taxon>Pseudomonadati</taxon>
        <taxon>Pseudomonadota</taxon>
        <taxon>Betaproteobacteria</taxon>
        <taxon>Burkholderiales</taxon>
        <taxon>Burkholderiaceae</taxon>
        <taxon>Robbsia</taxon>
    </lineage>
</organism>